<reference evidence="2 3" key="1">
    <citation type="submission" date="2016-10" db="EMBL/GenBank/DDBJ databases">
        <authorList>
            <person name="de Groot N.N."/>
        </authorList>
    </citation>
    <scope>NUCLEOTIDE SEQUENCE [LARGE SCALE GENOMIC DNA]</scope>
    <source>
        <strain evidence="2 3">HL3</strain>
    </source>
</reference>
<sequence length="60" mass="6338">MSRRGAFAEDMRRLGLALFIAATVGGFFQDEVVAGVAYSGLVLGAVLWGFGILTTEDNAE</sequence>
<dbReference type="RefSeq" id="WP_093427136.1">
    <property type="nucleotide sequence ID" value="NZ_FOMJ01000001.1"/>
</dbReference>
<accession>A0A1I1P7S1</accession>
<dbReference type="AlphaFoldDB" id="A0A1I1P7S1"/>
<dbReference type="EMBL" id="FOMJ01000001">
    <property type="protein sequence ID" value="SFD02050.1"/>
    <property type="molecule type" value="Genomic_DNA"/>
</dbReference>
<dbReference type="STRING" id="1123397.SAMN05660831_00477"/>
<keyword evidence="1" id="KW-1133">Transmembrane helix</keyword>
<feature type="transmembrane region" description="Helical" evidence="1">
    <location>
        <begin position="36"/>
        <end position="55"/>
    </location>
</feature>
<proteinExistence type="predicted"/>
<keyword evidence="1" id="KW-0812">Transmembrane</keyword>
<name>A0A1I1P7S1_9GAMM</name>
<organism evidence="2 3">
    <name type="scientific">Thiohalospira halophila DSM 15071</name>
    <dbReference type="NCBI Taxonomy" id="1123397"/>
    <lineage>
        <taxon>Bacteria</taxon>
        <taxon>Pseudomonadati</taxon>
        <taxon>Pseudomonadota</taxon>
        <taxon>Gammaproteobacteria</taxon>
        <taxon>Thiohalospirales</taxon>
        <taxon>Thiohalospiraceae</taxon>
        <taxon>Thiohalospira</taxon>
    </lineage>
</organism>
<evidence type="ECO:0000313" key="3">
    <source>
        <dbReference type="Proteomes" id="UP000198611"/>
    </source>
</evidence>
<evidence type="ECO:0000256" key="1">
    <source>
        <dbReference type="SAM" id="Phobius"/>
    </source>
</evidence>
<keyword evidence="3" id="KW-1185">Reference proteome</keyword>
<gene>
    <name evidence="2" type="ORF">SAMN05660831_00477</name>
</gene>
<evidence type="ECO:0000313" key="2">
    <source>
        <dbReference type="EMBL" id="SFD02050.1"/>
    </source>
</evidence>
<dbReference type="Proteomes" id="UP000198611">
    <property type="component" value="Unassembled WGS sequence"/>
</dbReference>
<protein>
    <submittedName>
        <fullName evidence="2">Uncharacterized protein</fullName>
    </submittedName>
</protein>
<keyword evidence="1" id="KW-0472">Membrane</keyword>